<evidence type="ECO:0000313" key="2">
    <source>
        <dbReference type="EMBL" id="VDO31388.1"/>
    </source>
</evidence>
<dbReference type="STRING" id="6290.A0A0N4WA82"/>
<keyword evidence="1" id="KW-0812">Transmembrane</keyword>
<dbReference type="WBParaSite" id="HPLM_0000727301-mRNA-1">
    <property type="protein sequence ID" value="HPLM_0000727301-mRNA-1"/>
    <property type="gene ID" value="HPLM_0000727301"/>
</dbReference>
<keyword evidence="3" id="KW-1185">Reference proteome</keyword>
<dbReference type="EMBL" id="UZAF01016628">
    <property type="protein sequence ID" value="VDO31388.1"/>
    <property type="molecule type" value="Genomic_DNA"/>
</dbReference>
<protein>
    <submittedName>
        <fullName evidence="4">CPSF_A domain-containing protein</fullName>
    </submittedName>
</protein>
<name>A0A0N4WA82_HAEPC</name>
<sequence length="110" mass="12564">MGDEETIQKVVVKPDEFSGLIGNIAGNLIRDRVLFSHLTRPLKFNSKKENPNLEIFNGCFLWKLLVHSRSKNICAYVVVGIQLADGCSFVYQFADGYFLFYYLKGFVSFI</sequence>
<feature type="transmembrane region" description="Helical" evidence="1">
    <location>
        <begin position="73"/>
        <end position="94"/>
    </location>
</feature>
<reference evidence="4" key="1">
    <citation type="submission" date="2017-02" db="UniProtKB">
        <authorList>
            <consortium name="WormBaseParasite"/>
        </authorList>
    </citation>
    <scope>IDENTIFICATION</scope>
</reference>
<keyword evidence="1" id="KW-0472">Membrane</keyword>
<evidence type="ECO:0000313" key="4">
    <source>
        <dbReference type="WBParaSite" id="HPLM_0000727301-mRNA-1"/>
    </source>
</evidence>
<evidence type="ECO:0000313" key="3">
    <source>
        <dbReference type="Proteomes" id="UP000268014"/>
    </source>
</evidence>
<reference evidence="2 3" key="2">
    <citation type="submission" date="2018-11" db="EMBL/GenBank/DDBJ databases">
        <authorList>
            <consortium name="Pathogen Informatics"/>
        </authorList>
    </citation>
    <scope>NUCLEOTIDE SEQUENCE [LARGE SCALE GENOMIC DNA]</scope>
    <source>
        <strain evidence="2 3">MHpl1</strain>
    </source>
</reference>
<dbReference type="OrthoDB" id="5876961at2759"/>
<keyword evidence="1" id="KW-1133">Transmembrane helix</keyword>
<dbReference type="Proteomes" id="UP000268014">
    <property type="component" value="Unassembled WGS sequence"/>
</dbReference>
<dbReference type="AlphaFoldDB" id="A0A0N4WA82"/>
<organism evidence="4">
    <name type="scientific">Haemonchus placei</name>
    <name type="common">Barber's pole worm</name>
    <dbReference type="NCBI Taxonomy" id="6290"/>
    <lineage>
        <taxon>Eukaryota</taxon>
        <taxon>Metazoa</taxon>
        <taxon>Ecdysozoa</taxon>
        <taxon>Nematoda</taxon>
        <taxon>Chromadorea</taxon>
        <taxon>Rhabditida</taxon>
        <taxon>Rhabditina</taxon>
        <taxon>Rhabditomorpha</taxon>
        <taxon>Strongyloidea</taxon>
        <taxon>Trichostrongylidae</taxon>
        <taxon>Haemonchus</taxon>
    </lineage>
</organism>
<gene>
    <name evidence="2" type="ORF">HPLM_LOCUS7265</name>
</gene>
<evidence type="ECO:0000256" key="1">
    <source>
        <dbReference type="SAM" id="Phobius"/>
    </source>
</evidence>
<proteinExistence type="predicted"/>
<accession>A0A0N4WA82</accession>